<feature type="compositionally biased region" description="Low complexity" evidence="1">
    <location>
        <begin position="100"/>
        <end position="109"/>
    </location>
</feature>
<dbReference type="InterPro" id="IPR049046">
    <property type="entry name" value="Beta-AFase-like_GH127_middle"/>
</dbReference>
<dbReference type="NCBIfam" id="TIGR01409">
    <property type="entry name" value="TAT_signal_seq"/>
    <property type="match status" value="1"/>
</dbReference>
<sequence>MTAAHAADETGVTASIDSYRSELAQLCAHRDRDPNIGPNLRTTAHVLNNGRTSDASGKEVVMPRETSPHHPHDPTTPVVDRRRFLGGVAVAGGAAVSASGWAGSASAASTDPAGSTTARSTSGPAPSRGGHYVPNRAPLQPVPFQKLPPGAVRPRGWLRQQLDLQVNGLCGRYDEISDFLVYETNGWVDPDKWAWEELPYWLRGLGDLGYVTGDEATLAKADRWIQGILATQAPDGWFGPDALRTSLEGGPDFWPGMPLLGALRSWQEYSGDDRIVPFMTKYLAFQNRQPSEVFNRSWGAFRWGDNIDSAYWLYNRTGDEWLLDLVTKMHEGSADYTNGIPTWHNVNLAQGFREPLQYGLLAGEQRFRDATYRNYRTVMQRYGQFAGGGFAGDENCRPGFGDPRQGFETCGIAEYMHSFEMLTRFTGDINWTDRCEELAFNMLPAAFDAEQKVTHYITSANSIQLDDRLKHGQFQNAFPMQAYKPAVHEYRCCPHNYGMAWPYLAQEMWLATSDNGLAAAIYGANDVTALVGDGTEVSVRQDTEYPFDELVTLTVSAPRPTRFPLYLRIPGWADDATVKLGGQPLPVKTEPGSWAKVERQWSDGDRITLHLPMRTSTRRWKDNHDSVSVDRGPLTYSLQIGERVERFAGTPEWPELAVHPETPWNYGLVLGDGNDAFDVVQRSVDPGANPFTHDGAPIQLRARAKRVAEWEADNEDVVGLLQPSPARSDADVEPVTLIPMGAARLRITSFPTTVPGMGGKPWQLVPRASASHIFGGDSYEALYDGRLPSSSADTSIPRFTWWDRRGSVEWVQLDLRETREISRASVYWFDDTGFGQCRVPDSWRLLWLDGSTWRPVTGAGTFGTALDRFNTVGFDAVEAQVLRVEAQLKPDFSGGILEVEFDG</sequence>
<dbReference type="SUPFAM" id="SSF48208">
    <property type="entry name" value="Six-hairpin glycosidases"/>
    <property type="match status" value="1"/>
</dbReference>
<name>A0A2P8E7H6_9ACTN</name>
<protein>
    <submittedName>
        <fullName evidence="3">Secreted protein</fullName>
    </submittedName>
</protein>
<feature type="region of interest" description="Disordered" evidence="1">
    <location>
        <begin position="100"/>
        <end position="146"/>
    </location>
</feature>
<dbReference type="AlphaFoldDB" id="A0A2P8E7H6"/>
<dbReference type="PROSITE" id="PS51318">
    <property type="entry name" value="TAT"/>
    <property type="match status" value="1"/>
</dbReference>
<feature type="compositionally biased region" description="Basic and acidic residues" evidence="1">
    <location>
        <begin position="66"/>
        <end position="78"/>
    </location>
</feature>
<keyword evidence="4" id="KW-1185">Reference proteome</keyword>
<feature type="region of interest" description="Disordered" evidence="1">
    <location>
        <begin position="30"/>
        <end position="78"/>
    </location>
</feature>
<comment type="caution">
    <text evidence="3">The sequence shown here is derived from an EMBL/GenBank/DDBJ whole genome shotgun (WGS) entry which is preliminary data.</text>
</comment>
<gene>
    <name evidence="3" type="ORF">CLV30_104295</name>
</gene>
<feature type="compositionally biased region" description="Polar residues" evidence="1">
    <location>
        <begin position="112"/>
        <end position="124"/>
    </location>
</feature>
<dbReference type="InterPro" id="IPR006311">
    <property type="entry name" value="TAT_signal"/>
</dbReference>
<dbReference type="Proteomes" id="UP000243528">
    <property type="component" value="Unassembled WGS sequence"/>
</dbReference>
<feature type="domain" description="F5/8 type C" evidence="2">
    <location>
        <begin position="752"/>
        <end position="903"/>
    </location>
</feature>
<dbReference type="Gene3D" id="2.60.120.260">
    <property type="entry name" value="Galactose-binding domain-like"/>
    <property type="match status" value="1"/>
</dbReference>
<dbReference type="InterPro" id="IPR000421">
    <property type="entry name" value="FA58C"/>
</dbReference>
<reference evidence="3 4" key="1">
    <citation type="submission" date="2018-03" db="EMBL/GenBank/DDBJ databases">
        <title>Genomic Encyclopedia of Archaeal and Bacterial Type Strains, Phase II (KMG-II): from individual species to whole genera.</title>
        <authorList>
            <person name="Goeker M."/>
        </authorList>
    </citation>
    <scope>NUCLEOTIDE SEQUENCE [LARGE SCALE GENOMIC DNA]</scope>
    <source>
        <strain evidence="3 4">DSM 45211</strain>
    </source>
</reference>
<evidence type="ECO:0000256" key="1">
    <source>
        <dbReference type="SAM" id="MobiDB-lite"/>
    </source>
</evidence>
<organism evidence="3 4">
    <name type="scientific">Haloactinopolyspora alba</name>
    <dbReference type="NCBI Taxonomy" id="648780"/>
    <lineage>
        <taxon>Bacteria</taxon>
        <taxon>Bacillati</taxon>
        <taxon>Actinomycetota</taxon>
        <taxon>Actinomycetes</taxon>
        <taxon>Jiangellales</taxon>
        <taxon>Jiangellaceae</taxon>
        <taxon>Haloactinopolyspora</taxon>
    </lineage>
</organism>
<dbReference type="Pfam" id="PF07944">
    <property type="entry name" value="Beta-AFase-like_GH127_cat"/>
    <property type="match status" value="1"/>
</dbReference>
<dbReference type="Pfam" id="PF20736">
    <property type="entry name" value="Glyco_hydro127M"/>
    <property type="match status" value="1"/>
</dbReference>
<dbReference type="GO" id="GO:0005975">
    <property type="term" value="P:carbohydrate metabolic process"/>
    <property type="evidence" value="ECO:0007669"/>
    <property type="project" value="InterPro"/>
</dbReference>
<feature type="compositionally biased region" description="Polar residues" evidence="1">
    <location>
        <begin position="40"/>
        <end position="55"/>
    </location>
</feature>
<proteinExistence type="predicted"/>
<dbReference type="PROSITE" id="PS50022">
    <property type="entry name" value="FA58C_3"/>
    <property type="match status" value="1"/>
</dbReference>
<dbReference type="InterPro" id="IPR012878">
    <property type="entry name" value="Beta-AFase-like_GH127_cat"/>
</dbReference>
<dbReference type="PANTHER" id="PTHR31151:SF0">
    <property type="entry name" value="PROLINE-TRNA LIGASE (DUF1680)"/>
    <property type="match status" value="1"/>
</dbReference>
<evidence type="ECO:0000313" key="3">
    <source>
        <dbReference type="EMBL" id="PSL05425.1"/>
    </source>
</evidence>
<dbReference type="InterPro" id="IPR008928">
    <property type="entry name" value="6-hairpin_glycosidase_sf"/>
</dbReference>
<accession>A0A2P8E7H6</accession>
<dbReference type="InterPro" id="IPR019546">
    <property type="entry name" value="TAT_signal_bac_arc"/>
</dbReference>
<evidence type="ECO:0000313" key="4">
    <source>
        <dbReference type="Proteomes" id="UP000243528"/>
    </source>
</evidence>
<dbReference type="PANTHER" id="PTHR31151">
    <property type="entry name" value="PROLINE-TRNA LIGASE (DUF1680)"/>
    <property type="match status" value="1"/>
</dbReference>
<evidence type="ECO:0000259" key="2">
    <source>
        <dbReference type="PROSITE" id="PS50022"/>
    </source>
</evidence>
<dbReference type="EMBL" id="PYGE01000004">
    <property type="protein sequence ID" value="PSL05425.1"/>
    <property type="molecule type" value="Genomic_DNA"/>
</dbReference>